<comment type="caution">
    <text evidence="1">The sequence shown here is derived from an EMBL/GenBank/DDBJ whole genome shotgun (WGS) entry which is preliminary data.</text>
</comment>
<organism evidence="1 2">
    <name type="scientific">Luteolibacter arcticus</name>
    <dbReference type="NCBI Taxonomy" id="1581411"/>
    <lineage>
        <taxon>Bacteria</taxon>
        <taxon>Pseudomonadati</taxon>
        <taxon>Verrucomicrobiota</taxon>
        <taxon>Verrucomicrobiia</taxon>
        <taxon>Verrucomicrobiales</taxon>
        <taxon>Verrucomicrobiaceae</taxon>
        <taxon>Luteolibacter</taxon>
    </lineage>
</organism>
<protein>
    <submittedName>
        <fullName evidence="1">Uncharacterized protein</fullName>
    </submittedName>
</protein>
<reference evidence="1 2" key="1">
    <citation type="submission" date="2022-10" db="EMBL/GenBank/DDBJ databases">
        <title>Luteolibacter arcticus strain CCTCC AB 2014275, whole genome shotgun sequencing project.</title>
        <authorList>
            <person name="Zhao G."/>
            <person name="Shen L."/>
        </authorList>
    </citation>
    <scope>NUCLEOTIDE SEQUENCE [LARGE SCALE GENOMIC DNA]</scope>
    <source>
        <strain evidence="1 2">CCTCC AB 2014275</strain>
    </source>
</reference>
<dbReference type="InterPro" id="IPR029032">
    <property type="entry name" value="AhpD-like"/>
</dbReference>
<proteinExistence type="predicted"/>
<dbReference type="EMBL" id="JAPDDT010000005">
    <property type="protein sequence ID" value="MCW1923654.1"/>
    <property type="molecule type" value="Genomic_DNA"/>
</dbReference>
<dbReference type="SUPFAM" id="SSF69118">
    <property type="entry name" value="AhpD-like"/>
    <property type="match status" value="1"/>
</dbReference>
<keyword evidence="2" id="KW-1185">Reference proteome</keyword>
<evidence type="ECO:0000313" key="1">
    <source>
        <dbReference type="EMBL" id="MCW1923654.1"/>
    </source>
</evidence>
<name>A0ABT3GJG8_9BACT</name>
<evidence type="ECO:0000313" key="2">
    <source>
        <dbReference type="Proteomes" id="UP001320876"/>
    </source>
</evidence>
<gene>
    <name evidence="1" type="ORF">OKA05_13900</name>
</gene>
<accession>A0ABT3GJG8</accession>
<dbReference type="Proteomes" id="UP001320876">
    <property type="component" value="Unassembled WGS sequence"/>
</dbReference>
<dbReference type="RefSeq" id="WP_264487763.1">
    <property type="nucleotide sequence ID" value="NZ_JAPDDT010000005.1"/>
</dbReference>
<sequence>MKAMLGLEQVIRSAGIDPMQLDFIKLWASQINGCDEDLKMAQLRV</sequence>